<dbReference type="AlphaFoldDB" id="A0A9N9KHY2"/>
<name>A0A9N9KHY2_9GLOM</name>
<feature type="non-terminal residue" evidence="1">
    <location>
        <position position="84"/>
    </location>
</feature>
<evidence type="ECO:0000313" key="1">
    <source>
        <dbReference type="EMBL" id="CAG8827805.1"/>
    </source>
</evidence>
<protein>
    <submittedName>
        <fullName evidence="1">4135_t:CDS:1</fullName>
    </submittedName>
</protein>
<reference evidence="1" key="1">
    <citation type="submission" date="2021-06" db="EMBL/GenBank/DDBJ databases">
        <authorList>
            <person name="Kallberg Y."/>
            <person name="Tangrot J."/>
            <person name="Rosling A."/>
        </authorList>
    </citation>
    <scope>NUCLEOTIDE SEQUENCE</scope>
    <source>
        <strain evidence="1">FL966</strain>
    </source>
</reference>
<dbReference type="Proteomes" id="UP000789759">
    <property type="component" value="Unassembled WGS sequence"/>
</dbReference>
<evidence type="ECO:0000313" key="2">
    <source>
        <dbReference type="Proteomes" id="UP000789759"/>
    </source>
</evidence>
<sequence length="84" mass="9894">VKPTNIEELSQYYEHSSQFLKSIFQKSYIDFPKQENENWQQPKLNSSLFYKNSKHEVFFDKQIPTLLFDKLASNAENSACNANN</sequence>
<comment type="caution">
    <text evidence="1">The sequence shown here is derived from an EMBL/GenBank/DDBJ whole genome shotgun (WGS) entry which is preliminary data.</text>
</comment>
<gene>
    <name evidence="1" type="ORF">CPELLU_LOCUS20333</name>
</gene>
<proteinExistence type="predicted"/>
<keyword evidence="2" id="KW-1185">Reference proteome</keyword>
<accession>A0A9N9KHY2</accession>
<organism evidence="1 2">
    <name type="scientific">Cetraspora pellucida</name>
    <dbReference type="NCBI Taxonomy" id="1433469"/>
    <lineage>
        <taxon>Eukaryota</taxon>
        <taxon>Fungi</taxon>
        <taxon>Fungi incertae sedis</taxon>
        <taxon>Mucoromycota</taxon>
        <taxon>Glomeromycotina</taxon>
        <taxon>Glomeromycetes</taxon>
        <taxon>Diversisporales</taxon>
        <taxon>Gigasporaceae</taxon>
        <taxon>Cetraspora</taxon>
    </lineage>
</organism>
<dbReference type="EMBL" id="CAJVQA010059602">
    <property type="protein sequence ID" value="CAG8827805.1"/>
    <property type="molecule type" value="Genomic_DNA"/>
</dbReference>
<feature type="non-terminal residue" evidence="1">
    <location>
        <position position="1"/>
    </location>
</feature>